<reference evidence="11 12" key="1">
    <citation type="submission" date="2023-08" db="EMBL/GenBank/DDBJ databases">
        <title>Annotated Genome Sequence of Vanrija albida AlHP1.</title>
        <authorList>
            <person name="Herzog R."/>
        </authorList>
    </citation>
    <scope>NUCLEOTIDE SEQUENCE [LARGE SCALE GENOMIC DNA]</scope>
    <source>
        <strain evidence="11 12">AlHP1</strain>
    </source>
</reference>
<dbReference type="GeneID" id="95986947"/>
<dbReference type="InterPro" id="IPR021149">
    <property type="entry name" value="OligosaccharylTrfase_OST3/OST6"/>
</dbReference>
<evidence type="ECO:0000256" key="5">
    <source>
        <dbReference type="ARBA" id="ARBA00022729"/>
    </source>
</evidence>
<keyword evidence="5 10" id="KW-0732">Signal</keyword>
<sequence length="312" mass="34215">MRLLPLLALAPLALARTASEWAAEAQRSRDGVIHLPTAAAYDELVGALDRDFGVTVVLTALPEAYKCAPCRTFDPVYRAVADSWRRKAPRGVRDDHVFAELDFSEAGEIFQRLGLTSAPVVYFHSKDGKTQTYDLNRSGLGLGSLHTWVKSTTPVHFDLYKPFNPIPLIITLAAVAFTGYIGYAAWDIILPIVTSRALWGIGTIILCLVFTSGYMWNKIKNAPYVQVAQDGRVSWIAGGYSNQLGLESQVVGALYGALALCVVVLTVVIPAQSSPVKQRLGVFLWTGMLIVLASMLFRLFRLKNGGYPFHLL</sequence>
<feature type="transmembrane region" description="Helical" evidence="9">
    <location>
        <begin position="250"/>
        <end position="270"/>
    </location>
</feature>
<evidence type="ECO:0000256" key="6">
    <source>
        <dbReference type="ARBA" id="ARBA00022824"/>
    </source>
</evidence>
<dbReference type="SUPFAM" id="SSF52833">
    <property type="entry name" value="Thioredoxin-like"/>
    <property type="match status" value="1"/>
</dbReference>
<evidence type="ECO:0000313" key="12">
    <source>
        <dbReference type="Proteomes" id="UP001565368"/>
    </source>
</evidence>
<evidence type="ECO:0000256" key="8">
    <source>
        <dbReference type="ARBA" id="ARBA00023136"/>
    </source>
</evidence>
<comment type="caution">
    <text evidence="11">The sequence shown here is derived from an EMBL/GenBank/DDBJ whole genome shotgun (WGS) entry which is preliminary data.</text>
</comment>
<evidence type="ECO:0000256" key="2">
    <source>
        <dbReference type="ARBA" id="ARBA00004477"/>
    </source>
</evidence>
<evidence type="ECO:0000313" key="11">
    <source>
        <dbReference type="EMBL" id="KAL1409080.1"/>
    </source>
</evidence>
<comment type="subcellular location">
    <subcellularLocation>
        <location evidence="2">Endoplasmic reticulum membrane</location>
        <topology evidence="2">Multi-pass membrane protein</topology>
    </subcellularLocation>
</comment>
<dbReference type="GO" id="GO:0016740">
    <property type="term" value="F:transferase activity"/>
    <property type="evidence" value="ECO:0007669"/>
    <property type="project" value="UniProtKB-KW"/>
</dbReference>
<keyword evidence="4 9" id="KW-0812">Transmembrane</keyword>
<feature type="transmembrane region" description="Helical" evidence="9">
    <location>
        <begin position="198"/>
        <end position="216"/>
    </location>
</feature>
<feature type="chain" id="PRO_5046659812" evidence="10">
    <location>
        <begin position="16"/>
        <end position="312"/>
    </location>
</feature>
<protein>
    <submittedName>
        <fullName evidence="11">Oligosaccharyl transferase subunit ost3/OST6</fullName>
    </submittedName>
</protein>
<keyword evidence="8 9" id="KW-0472">Membrane</keyword>
<evidence type="ECO:0000256" key="9">
    <source>
        <dbReference type="SAM" id="Phobius"/>
    </source>
</evidence>
<keyword evidence="6" id="KW-0256">Endoplasmic reticulum</keyword>
<keyword evidence="7 9" id="KW-1133">Transmembrane helix</keyword>
<organism evidence="11 12">
    <name type="scientific">Vanrija albida</name>
    <dbReference type="NCBI Taxonomy" id="181172"/>
    <lineage>
        <taxon>Eukaryota</taxon>
        <taxon>Fungi</taxon>
        <taxon>Dikarya</taxon>
        <taxon>Basidiomycota</taxon>
        <taxon>Agaricomycotina</taxon>
        <taxon>Tremellomycetes</taxon>
        <taxon>Trichosporonales</taxon>
        <taxon>Trichosporonaceae</taxon>
        <taxon>Vanrija</taxon>
    </lineage>
</organism>
<keyword evidence="12" id="KW-1185">Reference proteome</keyword>
<comment type="function">
    <text evidence="1">Subunit of the oligosaccharyl transferase (OST) complex that catalyzes the initial transfer of a defined glycan (Glc(3)Man(9)GlcNAc(2) in eukaryotes) from the lipid carrier dolichol-pyrophosphate to an asparagine residue within an Asn-X-Ser/Thr consensus motif in nascent polypeptide chains, the first step in protein N-glycosylation. N-glycosylation occurs cotranslationally and the complex associates with the Sec61 complex at the channel-forming translocon complex that mediates protein translocation across the endoplasmic reticulum (ER). All subunits are required for a maximal enzyme activity.</text>
</comment>
<dbReference type="InterPro" id="IPR036249">
    <property type="entry name" value="Thioredoxin-like_sf"/>
</dbReference>
<evidence type="ECO:0000256" key="10">
    <source>
        <dbReference type="SAM" id="SignalP"/>
    </source>
</evidence>
<dbReference type="Pfam" id="PF04756">
    <property type="entry name" value="OST3_OST6"/>
    <property type="match status" value="1"/>
</dbReference>
<gene>
    <name evidence="11" type="primary">OST3_2</name>
    <name evidence="11" type="ORF">Q8F55_005904</name>
</gene>
<evidence type="ECO:0000256" key="7">
    <source>
        <dbReference type="ARBA" id="ARBA00022989"/>
    </source>
</evidence>
<evidence type="ECO:0000256" key="1">
    <source>
        <dbReference type="ARBA" id="ARBA00002791"/>
    </source>
</evidence>
<dbReference type="RefSeq" id="XP_069209024.1">
    <property type="nucleotide sequence ID" value="XM_069354382.1"/>
</dbReference>
<feature type="transmembrane region" description="Helical" evidence="9">
    <location>
        <begin position="282"/>
        <end position="300"/>
    </location>
</feature>
<accession>A0ABR3Q2V1</accession>
<feature type="transmembrane region" description="Helical" evidence="9">
    <location>
        <begin position="166"/>
        <end position="186"/>
    </location>
</feature>
<dbReference type="Proteomes" id="UP001565368">
    <property type="component" value="Unassembled WGS sequence"/>
</dbReference>
<dbReference type="PANTHER" id="PTHR12692:SF0">
    <property type="entry name" value="GH11935P"/>
    <property type="match status" value="1"/>
</dbReference>
<proteinExistence type="inferred from homology"/>
<comment type="similarity">
    <text evidence="3">Belongs to the OST3/OST6 family.</text>
</comment>
<feature type="signal peptide" evidence="10">
    <location>
        <begin position="1"/>
        <end position="15"/>
    </location>
</feature>
<keyword evidence="11" id="KW-0808">Transferase</keyword>
<dbReference type="PANTHER" id="PTHR12692">
    <property type="entry name" value="DOLICHYL-DIPHOSPHOOLIGOSACCHARIDE--PROTEIN GLYCOSYLTRANSFERASE-RELATED"/>
    <property type="match status" value="1"/>
</dbReference>
<name>A0ABR3Q2V1_9TREE</name>
<dbReference type="EMBL" id="JBBXJM010000004">
    <property type="protein sequence ID" value="KAL1409080.1"/>
    <property type="molecule type" value="Genomic_DNA"/>
</dbReference>
<dbReference type="Gene3D" id="3.40.30.10">
    <property type="entry name" value="Glutaredoxin"/>
    <property type="match status" value="1"/>
</dbReference>
<evidence type="ECO:0000256" key="3">
    <source>
        <dbReference type="ARBA" id="ARBA00009561"/>
    </source>
</evidence>
<evidence type="ECO:0000256" key="4">
    <source>
        <dbReference type="ARBA" id="ARBA00022692"/>
    </source>
</evidence>